<comment type="caution">
    <text evidence="3">The sequence shown here is derived from an EMBL/GenBank/DDBJ whole genome shotgun (WGS) entry which is preliminary data.</text>
</comment>
<keyword evidence="2" id="KW-1133">Transmembrane helix</keyword>
<dbReference type="CDD" id="cd00161">
    <property type="entry name" value="beta-trefoil_Ricin-like"/>
    <property type="match status" value="1"/>
</dbReference>
<dbReference type="Proteomes" id="UP001157125">
    <property type="component" value="Unassembled WGS sequence"/>
</dbReference>
<evidence type="ECO:0000256" key="1">
    <source>
        <dbReference type="SAM" id="MobiDB-lite"/>
    </source>
</evidence>
<keyword evidence="2" id="KW-0472">Membrane</keyword>
<feature type="region of interest" description="Disordered" evidence="1">
    <location>
        <begin position="1"/>
        <end position="21"/>
    </location>
</feature>
<dbReference type="EMBL" id="BSUN01000001">
    <property type="protein sequence ID" value="GMA35829.1"/>
    <property type="molecule type" value="Genomic_DNA"/>
</dbReference>
<name>A0ABQ6IDA7_9MICO</name>
<organism evidence="3 4">
    <name type="scientific">Demequina litorisediminis</name>
    <dbReference type="NCBI Taxonomy" id="1849022"/>
    <lineage>
        <taxon>Bacteria</taxon>
        <taxon>Bacillati</taxon>
        <taxon>Actinomycetota</taxon>
        <taxon>Actinomycetes</taxon>
        <taxon>Micrococcales</taxon>
        <taxon>Demequinaceae</taxon>
        <taxon>Demequina</taxon>
    </lineage>
</organism>
<gene>
    <name evidence="3" type="ORF">GCM10025876_20330</name>
</gene>
<keyword evidence="2" id="KW-0812">Transmembrane</keyword>
<evidence type="ECO:0000256" key="2">
    <source>
        <dbReference type="SAM" id="Phobius"/>
    </source>
</evidence>
<dbReference type="InterPro" id="IPR006311">
    <property type="entry name" value="TAT_signal"/>
</dbReference>
<accession>A0ABQ6IDA7</accession>
<dbReference type="PROSITE" id="PS51318">
    <property type="entry name" value="TAT"/>
    <property type="match status" value="1"/>
</dbReference>
<reference evidence="4" key="1">
    <citation type="journal article" date="2019" name="Int. J. Syst. Evol. Microbiol.">
        <title>The Global Catalogue of Microorganisms (GCM) 10K type strain sequencing project: providing services to taxonomists for standard genome sequencing and annotation.</title>
        <authorList>
            <consortium name="The Broad Institute Genomics Platform"/>
            <consortium name="The Broad Institute Genome Sequencing Center for Infectious Disease"/>
            <person name="Wu L."/>
            <person name="Ma J."/>
        </authorList>
    </citation>
    <scope>NUCLEOTIDE SEQUENCE [LARGE SCALE GENOMIC DNA]</scope>
    <source>
        <strain evidence="4">NBRC 112299</strain>
    </source>
</reference>
<dbReference type="RefSeq" id="WP_284329468.1">
    <property type="nucleotide sequence ID" value="NZ_BSUN01000001.1"/>
</dbReference>
<evidence type="ECO:0000313" key="3">
    <source>
        <dbReference type="EMBL" id="GMA35829.1"/>
    </source>
</evidence>
<protein>
    <submittedName>
        <fullName evidence="3">Uncharacterized protein</fullName>
    </submittedName>
</protein>
<keyword evidence="4" id="KW-1185">Reference proteome</keyword>
<sequence length="302" mass="30727">MSDLRDLLHGEMGGGEGSDFAHRHGAAVRGRVRRRRVVRAAGVGSAAAVSAGVLAFGGVALAQGRSASLAPAGQSASPSSGACLDVSTGSADEEITISLGPETSLPASTAARDQWSVFDGETGLTTLQDAASGAVLAVISTGADGDLVVQIAADAAVAVTPDEDGVAVFRIADGSWVTWDANLNVQLDRTEEMPDGVSEAVPAEPSAYPEAGYACAPEVALAPDEALYASLEVGTDRVLTLLMPRADGTAVLTREDGTTEVLQPTEEGTFTFDDIDADGVTTHVTVDPDPAQGESSVTVEFD</sequence>
<feature type="transmembrane region" description="Helical" evidence="2">
    <location>
        <begin position="37"/>
        <end position="61"/>
    </location>
</feature>
<proteinExistence type="predicted"/>
<evidence type="ECO:0000313" key="4">
    <source>
        <dbReference type="Proteomes" id="UP001157125"/>
    </source>
</evidence>